<reference evidence="1 2" key="1">
    <citation type="submission" date="2020-11" db="EMBL/GenBank/DDBJ databases">
        <title>Genome seq and assembly of Sphingosinicella sp.</title>
        <authorList>
            <person name="Chhetri G."/>
        </authorList>
    </citation>
    <scope>NUCLEOTIDE SEQUENCE [LARGE SCALE GENOMIC DNA]</scope>
    <source>
        <strain evidence="1 2">UDD2</strain>
    </source>
</reference>
<keyword evidence="2" id="KW-1185">Reference proteome</keyword>
<sequence>MSTLSHPELKNQLLLALYDRAIKGKSDRRASATSLKRALQLEVSSQHICVLLDSLVDEGYLRLHEPGEKYAISEAGMALVESDWRFANTERLIVDHWNEPDATAPVSQVKLATIRFHLGQCVKLMVESDLSQSEKAQVLGLIKICEDIVDLPTPKLGLLKRILGWLKEVKDLLPLIEAISKLIR</sequence>
<dbReference type="RefSeq" id="WP_200972498.1">
    <property type="nucleotide sequence ID" value="NZ_CP065592.1"/>
</dbReference>
<organism evidence="1 2">
    <name type="scientific">Allosphingosinicella flava</name>
    <dbReference type="NCBI Taxonomy" id="2771430"/>
    <lineage>
        <taxon>Bacteria</taxon>
        <taxon>Pseudomonadati</taxon>
        <taxon>Pseudomonadota</taxon>
        <taxon>Alphaproteobacteria</taxon>
        <taxon>Sphingomonadales</taxon>
        <taxon>Sphingomonadaceae</taxon>
        <taxon>Allosphingosinicella</taxon>
    </lineage>
</organism>
<protein>
    <submittedName>
        <fullName evidence="1">Uncharacterized protein</fullName>
    </submittedName>
</protein>
<dbReference type="KEGG" id="sflv:IC614_03935"/>
<gene>
    <name evidence="1" type="ORF">IC614_03935</name>
</gene>
<evidence type="ECO:0000313" key="2">
    <source>
        <dbReference type="Proteomes" id="UP000594873"/>
    </source>
</evidence>
<dbReference type="AlphaFoldDB" id="A0A7T2LMM9"/>
<dbReference type="Proteomes" id="UP000594873">
    <property type="component" value="Chromosome"/>
</dbReference>
<name>A0A7T2LMM9_9SPHN</name>
<evidence type="ECO:0000313" key="1">
    <source>
        <dbReference type="EMBL" id="QPQ55749.1"/>
    </source>
</evidence>
<accession>A0A7T2LMM9</accession>
<dbReference type="EMBL" id="CP065592">
    <property type="protein sequence ID" value="QPQ55749.1"/>
    <property type="molecule type" value="Genomic_DNA"/>
</dbReference>
<proteinExistence type="predicted"/>